<keyword evidence="3" id="KW-1185">Reference proteome</keyword>
<organism evidence="2 3">
    <name type="scientific">Nocardiopsis metallicus</name>
    <dbReference type="NCBI Taxonomy" id="179819"/>
    <lineage>
        <taxon>Bacteria</taxon>
        <taxon>Bacillati</taxon>
        <taxon>Actinomycetota</taxon>
        <taxon>Actinomycetes</taxon>
        <taxon>Streptosporangiales</taxon>
        <taxon>Nocardiopsidaceae</taxon>
        <taxon>Nocardiopsis</taxon>
    </lineage>
</organism>
<protein>
    <recommendedName>
        <fullName evidence="4">Glycosyltransferase</fullName>
    </recommendedName>
</protein>
<dbReference type="SUPFAM" id="SSF53756">
    <property type="entry name" value="UDP-Glycosyltransferase/glycogen phosphorylase"/>
    <property type="match status" value="1"/>
</dbReference>
<evidence type="ECO:0000256" key="1">
    <source>
        <dbReference type="SAM" id="MobiDB-lite"/>
    </source>
</evidence>
<evidence type="ECO:0008006" key="4">
    <source>
        <dbReference type="Google" id="ProtNLM"/>
    </source>
</evidence>
<evidence type="ECO:0000313" key="2">
    <source>
        <dbReference type="EMBL" id="MBB5492865.1"/>
    </source>
</evidence>
<gene>
    <name evidence="2" type="ORF">HNR07_004002</name>
</gene>
<reference evidence="2 3" key="1">
    <citation type="submission" date="2020-08" db="EMBL/GenBank/DDBJ databases">
        <title>Sequencing the genomes of 1000 actinobacteria strains.</title>
        <authorList>
            <person name="Klenk H.-P."/>
        </authorList>
    </citation>
    <scope>NUCLEOTIDE SEQUENCE [LARGE SCALE GENOMIC DNA]</scope>
    <source>
        <strain evidence="2 3">DSM 44598</strain>
    </source>
</reference>
<feature type="region of interest" description="Disordered" evidence="1">
    <location>
        <begin position="115"/>
        <end position="135"/>
    </location>
</feature>
<evidence type="ECO:0000313" key="3">
    <source>
        <dbReference type="Proteomes" id="UP000579647"/>
    </source>
</evidence>
<sequence>MMRLRSFSRKQVVLVAVAAATAAVALSPPRLALALVFAGLAVLALGVATLVERQRHRLSEELGQVYGRLDEMTRDRHDEASIARERDARIRQTIQEAADACADRTVEGLARLERKRARERDREETSPTPAERRLADAQDLLWTGYSSQGLDRLRVLGAAPEASPEVRAEAHKTLSNWHRATGTPDSARDHAHLADLAAPRAARGASGVPSLLTARIRAPRTARHFDVVLMSDFRLPGGTTGSNLQEIDAQRNAGLSTGLVHHPVLREDQSRGVNPKILAAVDNERVRFVAPDERVTCDLLVVRFPLIGQRPMDVLPSVEAARRIVVLNQTPNRRYGVGIEGNEAWDVGRCVEGFTSLLGEHTWHPISPRVREAMVRHHAAEMAGIPLAEEDWTNIIDLDAWRRPSRRAADGRVLLGRHSRDHRDKWPDRASVLAAAYPALPGWETHVLGGAKVPEHVLGALPDHWTVHGFDTVDVRAFLHGLDAYVYFTGEGHLEPFGRSPLEAMAVGLPTLLPESFRPVFGDAALYTDPAGVREAVEALMGDEDRYSRQVRRGHEVLRERFSHQTHLRRLAGLGVRVPAEFLEAPGTSGTSGANGISGTAGEAGALLIP</sequence>
<comment type="caution">
    <text evidence="2">The sequence shown here is derived from an EMBL/GenBank/DDBJ whole genome shotgun (WGS) entry which is preliminary data.</text>
</comment>
<dbReference type="AlphaFoldDB" id="A0A840WM34"/>
<accession>A0A840WM34</accession>
<proteinExistence type="predicted"/>
<name>A0A840WM34_9ACTN</name>
<dbReference type="Proteomes" id="UP000579647">
    <property type="component" value="Unassembled WGS sequence"/>
</dbReference>
<dbReference type="EMBL" id="JACHDO010000001">
    <property type="protein sequence ID" value="MBB5492865.1"/>
    <property type="molecule type" value="Genomic_DNA"/>
</dbReference>
<dbReference type="Gene3D" id="3.40.50.2000">
    <property type="entry name" value="Glycogen Phosphorylase B"/>
    <property type="match status" value="1"/>
</dbReference>